<dbReference type="Proteomes" id="UP001163739">
    <property type="component" value="Chromosome"/>
</dbReference>
<proteinExistence type="predicted"/>
<accession>A0ABY6N4Z5</accession>
<protein>
    <submittedName>
        <fullName evidence="2">Uncharacterized protein</fullName>
    </submittedName>
</protein>
<keyword evidence="3" id="KW-1185">Reference proteome</keyword>
<dbReference type="EMBL" id="CP100390">
    <property type="protein sequence ID" value="UZE97198.1"/>
    <property type="molecule type" value="Genomic_DNA"/>
</dbReference>
<keyword evidence="1" id="KW-0472">Membrane</keyword>
<feature type="transmembrane region" description="Helical" evidence="1">
    <location>
        <begin position="6"/>
        <end position="38"/>
    </location>
</feature>
<reference evidence="2" key="1">
    <citation type="submission" date="2022-06" db="EMBL/GenBank/DDBJ databases">
        <title>Alkalimarinus sp. nov., isolated from gut of a Alitta virens.</title>
        <authorList>
            <person name="Yang A.I."/>
            <person name="Shin N.-R."/>
        </authorList>
    </citation>
    <scope>NUCLEOTIDE SEQUENCE</scope>
    <source>
        <strain evidence="2">A2M4</strain>
    </source>
</reference>
<evidence type="ECO:0000313" key="3">
    <source>
        <dbReference type="Proteomes" id="UP001163739"/>
    </source>
</evidence>
<evidence type="ECO:0000313" key="2">
    <source>
        <dbReference type="EMBL" id="UZE97198.1"/>
    </source>
</evidence>
<sequence>MIISWFIVIIAVLALLPNLMPGAVSLFGLLLSLIALLLSALSTKEGGTAFFKTTMVITAIAILLVNDTLRLWGAIETPIMIKVFLYIMILVAYVLSVLIVKKYRQNQKTN</sequence>
<gene>
    <name evidence="2" type="ORF">NKI27_05470</name>
</gene>
<name>A0ABY6N4Z5_9ALTE</name>
<feature type="transmembrane region" description="Helical" evidence="1">
    <location>
        <begin position="50"/>
        <end position="73"/>
    </location>
</feature>
<keyword evidence="1" id="KW-1133">Transmembrane helix</keyword>
<keyword evidence="1" id="KW-0812">Transmembrane</keyword>
<organism evidence="2 3">
    <name type="scientific">Alkalimarinus alittae</name>
    <dbReference type="NCBI Taxonomy" id="2961619"/>
    <lineage>
        <taxon>Bacteria</taxon>
        <taxon>Pseudomonadati</taxon>
        <taxon>Pseudomonadota</taxon>
        <taxon>Gammaproteobacteria</taxon>
        <taxon>Alteromonadales</taxon>
        <taxon>Alteromonadaceae</taxon>
        <taxon>Alkalimarinus</taxon>
    </lineage>
</organism>
<dbReference type="RefSeq" id="WP_265048678.1">
    <property type="nucleotide sequence ID" value="NZ_CP100390.1"/>
</dbReference>
<feature type="transmembrane region" description="Helical" evidence="1">
    <location>
        <begin position="79"/>
        <end position="100"/>
    </location>
</feature>
<evidence type="ECO:0000256" key="1">
    <source>
        <dbReference type="SAM" id="Phobius"/>
    </source>
</evidence>